<keyword evidence="2" id="KW-0810">Translation regulation</keyword>
<dbReference type="EMBL" id="OX459120">
    <property type="protein sequence ID" value="CAI9097387.1"/>
    <property type="molecule type" value="Genomic_DNA"/>
</dbReference>
<protein>
    <submittedName>
        <fullName evidence="7">OLC1v1033796C1</fullName>
    </submittedName>
</protein>
<dbReference type="Gene3D" id="1.25.10.10">
    <property type="entry name" value="Leucine-rich Repeat Variant"/>
    <property type="match status" value="1"/>
</dbReference>
<evidence type="ECO:0000313" key="8">
    <source>
        <dbReference type="Proteomes" id="UP001161247"/>
    </source>
</evidence>
<dbReference type="PROSITE" id="PS50303">
    <property type="entry name" value="PUM_HD"/>
    <property type="match status" value="1"/>
</dbReference>
<accession>A0AAV1CPT8</accession>
<sequence length="517" mass="57418">MAASSSPSSSSSSPSSTQTPPPSSPTMRSINNFEHLRDVLIDFGSLCMGDPNPDDAGVPPPSANFSEQFQWPPPPSPESPTTQKLLDSSKGEGWPAKSLNPSDDNDNIWALPPNFYDNVGIGIPQDTVFGVPGNPSSTYFRSIQSIYGNPNPCYDYYYPSKLQNSGSLPGYNATSFIANQGLEIPATYYAQRMMNYSLPPGFNFLETALSPTRSVQLKRALEQGRYVKETLAQVIPSILLLIADRNGSRMFDTLLERCESCDLYAIIMQFSVEGNDPFKAALSCETGSRALQRLIRKLKNTGLESGLALVLSRIAEDLMKHKIASHVIRHCFCVWGAEQNKFLYDCVLDCFLSLAMDPIGCISVNDCIEHITGLRRSHLLKLVVKNASRLSRDPSGNFVVQYVLSIQDELLNESICLSLSGQFVELAQKKGGSHLVEKCLLYSDFGRSLVLKEISRSEKTLSMLAKHQFGNYVIQKALKVAMLYDQNMYQRLIKVIKHSCPKLVEKFEGKSYLQQQQ</sequence>
<proteinExistence type="predicted"/>
<dbReference type="InterPro" id="IPR016024">
    <property type="entry name" value="ARM-type_fold"/>
</dbReference>
<feature type="compositionally biased region" description="Low complexity" evidence="5">
    <location>
        <begin position="1"/>
        <end position="18"/>
    </location>
</feature>
<gene>
    <name evidence="7" type="ORF">OLC1_LOCUS7886</name>
</gene>
<keyword evidence="1" id="KW-0677">Repeat</keyword>
<feature type="domain" description="PUM-HD" evidence="6">
    <location>
        <begin position="173"/>
        <end position="517"/>
    </location>
</feature>
<evidence type="ECO:0000256" key="3">
    <source>
        <dbReference type="ARBA" id="ARBA00022884"/>
    </source>
</evidence>
<evidence type="ECO:0000256" key="1">
    <source>
        <dbReference type="ARBA" id="ARBA00022737"/>
    </source>
</evidence>
<evidence type="ECO:0000256" key="5">
    <source>
        <dbReference type="SAM" id="MobiDB-lite"/>
    </source>
</evidence>
<keyword evidence="3" id="KW-0694">RNA-binding</keyword>
<evidence type="ECO:0000259" key="6">
    <source>
        <dbReference type="PROSITE" id="PS50303"/>
    </source>
</evidence>
<dbReference type="Proteomes" id="UP001161247">
    <property type="component" value="Chromosome 3"/>
</dbReference>
<dbReference type="PROSITE" id="PS50302">
    <property type="entry name" value="PUM"/>
    <property type="match status" value="1"/>
</dbReference>
<dbReference type="SMART" id="SM00025">
    <property type="entry name" value="Pumilio"/>
    <property type="match status" value="6"/>
</dbReference>
<dbReference type="AlphaFoldDB" id="A0AAV1CPT8"/>
<dbReference type="InterPro" id="IPR011989">
    <property type="entry name" value="ARM-like"/>
</dbReference>
<dbReference type="InterPro" id="IPR033133">
    <property type="entry name" value="PUM-HD"/>
</dbReference>
<feature type="repeat" description="Pumilio" evidence="4">
    <location>
        <begin position="453"/>
        <end position="494"/>
    </location>
</feature>
<feature type="region of interest" description="Disordered" evidence="5">
    <location>
        <begin position="1"/>
        <end position="105"/>
    </location>
</feature>
<organism evidence="7 8">
    <name type="scientific">Oldenlandia corymbosa var. corymbosa</name>
    <dbReference type="NCBI Taxonomy" id="529605"/>
    <lineage>
        <taxon>Eukaryota</taxon>
        <taxon>Viridiplantae</taxon>
        <taxon>Streptophyta</taxon>
        <taxon>Embryophyta</taxon>
        <taxon>Tracheophyta</taxon>
        <taxon>Spermatophyta</taxon>
        <taxon>Magnoliopsida</taxon>
        <taxon>eudicotyledons</taxon>
        <taxon>Gunneridae</taxon>
        <taxon>Pentapetalae</taxon>
        <taxon>asterids</taxon>
        <taxon>lamiids</taxon>
        <taxon>Gentianales</taxon>
        <taxon>Rubiaceae</taxon>
        <taxon>Rubioideae</taxon>
        <taxon>Spermacoceae</taxon>
        <taxon>Hedyotis-Oldenlandia complex</taxon>
        <taxon>Oldenlandia</taxon>
    </lineage>
</organism>
<dbReference type="SUPFAM" id="SSF48371">
    <property type="entry name" value="ARM repeat"/>
    <property type="match status" value="1"/>
</dbReference>
<evidence type="ECO:0000313" key="7">
    <source>
        <dbReference type="EMBL" id="CAI9097387.1"/>
    </source>
</evidence>
<dbReference type="Pfam" id="PF00806">
    <property type="entry name" value="PUF"/>
    <property type="match status" value="5"/>
</dbReference>
<keyword evidence="8" id="KW-1185">Reference proteome</keyword>
<dbReference type="GO" id="GO:0003729">
    <property type="term" value="F:mRNA binding"/>
    <property type="evidence" value="ECO:0007669"/>
    <property type="project" value="TreeGrafter"/>
</dbReference>
<evidence type="ECO:0000256" key="2">
    <source>
        <dbReference type="ARBA" id="ARBA00022845"/>
    </source>
</evidence>
<dbReference type="PANTHER" id="PTHR12537:SF137">
    <property type="entry name" value="PUMILIO HOMOLOG 16-RELATED"/>
    <property type="match status" value="1"/>
</dbReference>
<dbReference type="GO" id="GO:0005737">
    <property type="term" value="C:cytoplasm"/>
    <property type="evidence" value="ECO:0007669"/>
    <property type="project" value="TreeGrafter"/>
</dbReference>
<dbReference type="GO" id="GO:0006417">
    <property type="term" value="P:regulation of translation"/>
    <property type="evidence" value="ECO:0007669"/>
    <property type="project" value="UniProtKB-KW"/>
</dbReference>
<dbReference type="PANTHER" id="PTHR12537">
    <property type="entry name" value="RNA BINDING PROTEIN PUMILIO-RELATED"/>
    <property type="match status" value="1"/>
</dbReference>
<reference evidence="7" key="1">
    <citation type="submission" date="2023-03" db="EMBL/GenBank/DDBJ databases">
        <authorList>
            <person name="Julca I."/>
        </authorList>
    </citation>
    <scope>NUCLEOTIDE SEQUENCE</scope>
</reference>
<dbReference type="InterPro" id="IPR001313">
    <property type="entry name" value="Pumilio_RNA-bd_rpt"/>
</dbReference>
<name>A0AAV1CPT8_OLDCO</name>
<evidence type="ECO:0000256" key="4">
    <source>
        <dbReference type="PROSITE-ProRule" id="PRU00317"/>
    </source>
</evidence>